<evidence type="ECO:0000313" key="2">
    <source>
        <dbReference type="EMBL" id="CAL1531623.1"/>
    </source>
</evidence>
<protein>
    <submittedName>
        <fullName evidence="2">Uncharacterized protein</fullName>
    </submittedName>
</protein>
<evidence type="ECO:0000313" key="3">
    <source>
        <dbReference type="Proteomes" id="UP001497497"/>
    </source>
</evidence>
<sequence>MDTNLTVCCYLVVIIFTCALRAQALDLGDIPTFPDVVPMPLEEACMRYLSGCKAKTNYTDDPSKQLQVLKSCMVQNSCPRLSEEFLNKVVYVEKKHKPGM</sequence>
<keyword evidence="1" id="KW-0732">Signal</keyword>
<evidence type="ECO:0000256" key="1">
    <source>
        <dbReference type="SAM" id="SignalP"/>
    </source>
</evidence>
<dbReference type="AlphaFoldDB" id="A0AAV2HEC2"/>
<feature type="signal peptide" evidence="1">
    <location>
        <begin position="1"/>
        <end position="24"/>
    </location>
</feature>
<gene>
    <name evidence="2" type="ORF">GSLYS_00005718001</name>
</gene>
<accession>A0AAV2HEC2</accession>
<dbReference type="Proteomes" id="UP001497497">
    <property type="component" value="Unassembled WGS sequence"/>
</dbReference>
<organism evidence="2 3">
    <name type="scientific">Lymnaea stagnalis</name>
    <name type="common">Great pond snail</name>
    <name type="synonym">Helix stagnalis</name>
    <dbReference type="NCBI Taxonomy" id="6523"/>
    <lineage>
        <taxon>Eukaryota</taxon>
        <taxon>Metazoa</taxon>
        <taxon>Spiralia</taxon>
        <taxon>Lophotrochozoa</taxon>
        <taxon>Mollusca</taxon>
        <taxon>Gastropoda</taxon>
        <taxon>Heterobranchia</taxon>
        <taxon>Euthyneura</taxon>
        <taxon>Panpulmonata</taxon>
        <taxon>Hygrophila</taxon>
        <taxon>Lymnaeoidea</taxon>
        <taxon>Lymnaeidae</taxon>
        <taxon>Lymnaea</taxon>
    </lineage>
</organism>
<dbReference type="EMBL" id="CAXITT010000094">
    <property type="protein sequence ID" value="CAL1531623.1"/>
    <property type="molecule type" value="Genomic_DNA"/>
</dbReference>
<name>A0AAV2HEC2_LYMST</name>
<reference evidence="2 3" key="1">
    <citation type="submission" date="2024-04" db="EMBL/GenBank/DDBJ databases">
        <authorList>
            <consortium name="Genoscope - CEA"/>
            <person name="William W."/>
        </authorList>
    </citation>
    <scope>NUCLEOTIDE SEQUENCE [LARGE SCALE GENOMIC DNA]</scope>
</reference>
<comment type="caution">
    <text evidence="2">The sequence shown here is derived from an EMBL/GenBank/DDBJ whole genome shotgun (WGS) entry which is preliminary data.</text>
</comment>
<keyword evidence="3" id="KW-1185">Reference proteome</keyword>
<proteinExistence type="predicted"/>
<feature type="chain" id="PRO_5043416042" evidence="1">
    <location>
        <begin position="25"/>
        <end position="100"/>
    </location>
</feature>